<evidence type="ECO:0000313" key="4">
    <source>
        <dbReference type="Proteomes" id="UP001597183"/>
    </source>
</evidence>
<dbReference type="SUPFAM" id="SSF53067">
    <property type="entry name" value="Actin-like ATPase domain"/>
    <property type="match status" value="1"/>
</dbReference>
<sequence>MIDGRRPTRRGDLPPAESRRPRDSAGAVLRAVLDHGPIARSSVARVTRLSAASVSGVVGSLMERGLVREVPEAAGPPGIGRPHVPLDLAADGPAVIGVHIAVPRITVSLMDLRGRIVAQIQEPHGSTDPVSVIGAVAARVAAIRRRPGARGRILGLGVATGGWVDSPNGTIVEHPALGWRDVPVAAALGEATGLPVRADSNSRALLRGELLFGRVAGRARESAVHLFAGNVVDVAFATGGIVHQGPRSASGAVAHLPVEGCREACSCGRVGCLQAAVSERVLIRRAMADGLIDRPEIPALVAAAAAGSTGAVELLLERARLVGRAAALLLDLFDPEVLIVAEAGANQLPESLATLRAEIAAWSSAGAVVERVVCPSSFPGAVLGVSGGAVALDQIYASPLDLQARLKAS</sequence>
<dbReference type="SUPFAM" id="SSF46785">
    <property type="entry name" value="Winged helix' DNA-binding domain"/>
    <property type="match status" value="1"/>
</dbReference>
<organism evidence="3 4">
    <name type="scientific">Actinoplanes sichuanensis</name>
    <dbReference type="NCBI Taxonomy" id="512349"/>
    <lineage>
        <taxon>Bacteria</taxon>
        <taxon>Bacillati</taxon>
        <taxon>Actinomycetota</taxon>
        <taxon>Actinomycetes</taxon>
        <taxon>Micromonosporales</taxon>
        <taxon>Micromonosporaceae</taxon>
        <taxon>Actinoplanes</taxon>
    </lineage>
</organism>
<comment type="caution">
    <text evidence="3">The sequence shown here is derived from an EMBL/GenBank/DDBJ whole genome shotgun (WGS) entry which is preliminary data.</text>
</comment>
<gene>
    <name evidence="3" type="ORF">ACFQ5G_13480</name>
</gene>
<dbReference type="InterPro" id="IPR043129">
    <property type="entry name" value="ATPase_NBD"/>
</dbReference>
<evidence type="ECO:0000256" key="1">
    <source>
        <dbReference type="ARBA" id="ARBA00006479"/>
    </source>
</evidence>
<feature type="compositionally biased region" description="Basic and acidic residues" evidence="2">
    <location>
        <begin position="1"/>
        <end position="23"/>
    </location>
</feature>
<dbReference type="Proteomes" id="UP001597183">
    <property type="component" value="Unassembled WGS sequence"/>
</dbReference>
<proteinExistence type="inferred from homology"/>
<protein>
    <submittedName>
        <fullName evidence="3">ROK family protein</fullName>
    </submittedName>
</protein>
<dbReference type="Gene3D" id="3.30.420.40">
    <property type="match status" value="2"/>
</dbReference>
<dbReference type="PANTHER" id="PTHR18964:SF149">
    <property type="entry name" value="BIFUNCTIONAL UDP-N-ACETYLGLUCOSAMINE 2-EPIMERASE_N-ACETYLMANNOSAMINE KINASE"/>
    <property type="match status" value="1"/>
</dbReference>
<accession>A0ABW4A863</accession>
<dbReference type="InterPro" id="IPR036388">
    <property type="entry name" value="WH-like_DNA-bd_sf"/>
</dbReference>
<evidence type="ECO:0000313" key="3">
    <source>
        <dbReference type="EMBL" id="MFD1366358.1"/>
    </source>
</evidence>
<reference evidence="4" key="1">
    <citation type="journal article" date="2019" name="Int. J. Syst. Evol. Microbiol.">
        <title>The Global Catalogue of Microorganisms (GCM) 10K type strain sequencing project: providing services to taxonomists for standard genome sequencing and annotation.</title>
        <authorList>
            <consortium name="The Broad Institute Genomics Platform"/>
            <consortium name="The Broad Institute Genome Sequencing Center for Infectious Disease"/>
            <person name="Wu L."/>
            <person name="Ma J."/>
        </authorList>
    </citation>
    <scope>NUCLEOTIDE SEQUENCE [LARGE SCALE GENOMIC DNA]</scope>
    <source>
        <strain evidence="4">CCM 7526</strain>
    </source>
</reference>
<keyword evidence="4" id="KW-1185">Reference proteome</keyword>
<dbReference type="InterPro" id="IPR000600">
    <property type="entry name" value="ROK"/>
</dbReference>
<dbReference type="PANTHER" id="PTHR18964">
    <property type="entry name" value="ROK (REPRESSOR, ORF, KINASE) FAMILY"/>
    <property type="match status" value="1"/>
</dbReference>
<dbReference type="RefSeq" id="WP_317793121.1">
    <property type="nucleotide sequence ID" value="NZ_AP028461.1"/>
</dbReference>
<dbReference type="Gene3D" id="1.10.10.10">
    <property type="entry name" value="Winged helix-like DNA-binding domain superfamily/Winged helix DNA-binding domain"/>
    <property type="match status" value="1"/>
</dbReference>
<dbReference type="Pfam" id="PF00480">
    <property type="entry name" value="ROK"/>
    <property type="match status" value="1"/>
</dbReference>
<comment type="similarity">
    <text evidence="1">Belongs to the ROK (NagC/XylR) family.</text>
</comment>
<name>A0ABW4A863_9ACTN</name>
<feature type="region of interest" description="Disordered" evidence="2">
    <location>
        <begin position="1"/>
        <end position="24"/>
    </location>
</feature>
<dbReference type="EMBL" id="JBHTMK010000018">
    <property type="protein sequence ID" value="MFD1366358.1"/>
    <property type="molecule type" value="Genomic_DNA"/>
</dbReference>
<evidence type="ECO:0000256" key="2">
    <source>
        <dbReference type="SAM" id="MobiDB-lite"/>
    </source>
</evidence>
<dbReference type="InterPro" id="IPR036390">
    <property type="entry name" value="WH_DNA-bd_sf"/>
</dbReference>